<organism evidence="2 3">
    <name type="scientific">Tuber borchii</name>
    <name type="common">White truffle</name>
    <dbReference type="NCBI Taxonomy" id="42251"/>
    <lineage>
        <taxon>Eukaryota</taxon>
        <taxon>Fungi</taxon>
        <taxon>Dikarya</taxon>
        <taxon>Ascomycota</taxon>
        <taxon>Pezizomycotina</taxon>
        <taxon>Pezizomycetes</taxon>
        <taxon>Pezizales</taxon>
        <taxon>Tuberaceae</taxon>
        <taxon>Tuber</taxon>
    </lineage>
</organism>
<evidence type="ECO:0000313" key="2">
    <source>
        <dbReference type="EMBL" id="PUU79220.1"/>
    </source>
</evidence>
<name>A0A2T6ZUQ0_TUBBO</name>
<dbReference type="EMBL" id="NESQ01000097">
    <property type="protein sequence ID" value="PUU79220.1"/>
    <property type="molecule type" value="Genomic_DNA"/>
</dbReference>
<sequence>MQPNRRDPLIFGQVEWSFKPSGQQLKQTQSLSVREDFSTSGFVLQTFYAATSSLPNRSPNMRYKKMNSQPNPPPKHHSHPPPLPSPYNLCLFLTLLIPLPSTIPFPTYPHEFFSSPSTISASLTRLPPKPTSPLPLHQTNILSISTRPFSCRSLSHCPLQALSFPIFD</sequence>
<reference evidence="2 3" key="1">
    <citation type="submission" date="2017-04" db="EMBL/GenBank/DDBJ databases">
        <title>Draft genome sequence of Tuber borchii Vittad., a whitish edible truffle.</title>
        <authorList>
            <consortium name="DOE Joint Genome Institute"/>
            <person name="Murat C."/>
            <person name="Kuo A."/>
            <person name="Barry K.W."/>
            <person name="Clum A."/>
            <person name="Dockter R.B."/>
            <person name="Fauchery L."/>
            <person name="Iotti M."/>
            <person name="Kohler A."/>
            <person name="Labutti K."/>
            <person name="Lindquist E.A."/>
            <person name="Lipzen A."/>
            <person name="Ohm R.A."/>
            <person name="Wang M."/>
            <person name="Grigoriev I.V."/>
            <person name="Zambonelli A."/>
            <person name="Martin F.M."/>
        </authorList>
    </citation>
    <scope>NUCLEOTIDE SEQUENCE [LARGE SCALE GENOMIC DNA]</scope>
    <source>
        <strain evidence="2 3">Tbo3840</strain>
    </source>
</reference>
<protein>
    <submittedName>
        <fullName evidence="2">Uncharacterized protein</fullName>
    </submittedName>
</protein>
<accession>A0A2T6ZUQ0</accession>
<dbReference type="Proteomes" id="UP000244722">
    <property type="component" value="Unassembled WGS sequence"/>
</dbReference>
<feature type="region of interest" description="Disordered" evidence="1">
    <location>
        <begin position="55"/>
        <end position="80"/>
    </location>
</feature>
<proteinExistence type="predicted"/>
<evidence type="ECO:0000313" key="3">
    <source>
        <dbReference type="Proteomes" id="UP000244722"/>
    </source>
</evidence>
<evidence type="ECO:0000256" key="1">
    <source>
        <dbReference type="SAM" id="MobiDB-lite"/>
    </source>
</evidence>
<gene>
    <name evidence="2" type="ORF">B9Z19DRAFT_843003</name>
</gene>
<keyword evidence="3" id="KW-1185">Reference proteome</keyword>
<comment type="caution">
    <text evidence="2">The sequence shown here is derived from an EMBL/GenBank/DDBJ whole genome shotgun (WGS) entry which is preliminary data.</text>
</comment>
<dbReference type="AlphaFoldDB" id="A0A2T6ZUQ0"/>